<evidence type="ECO:0000256" key="1">
    <source>
        <dbReference type="SAM" id="MobiDB-lite"/>
    </source>
</evidence>
<reference evidence="2 3" key="1">
    <citation type="submission" date="2023-09" db="EMBL/GenBank/DDBJ databases">
        <authorList>
            <person name="Wang M."/>
        </authorList>
    </citation>
    <scope>NUCLEOTIDE SEQUENCE [LARGE SCALE GENOMIC DNA]</scope>
    <source>
        <strain evidence="2">GT-2023</strain>
        <tissue evidence="2">Liver</tissue>
    </source>
</reference>
<keyword evidence="3" id="KW-1185">Reference proteome</keyword>
<evidence type="ECO:0000313" key="2">
    <source>
        <dbReference type="EMBL" id="KAL1253470.1"/>
    </source>
</evidence>
<evidence type="ECO:0000313" key="3">
    <source>
        <dbReference type="Proteomes" id="UP001558613"/>
    </source>
</evidence>
<organism evidence="2 3">
    <name type="scientific">Cirrhinus molitorella</name>
    <name type="common">mud carp</name>
    <dbReference type="NCBI Taxonomy" id="172907"/>
    <lineage>
        <taxon>Eukaryota</taxon>
        <taxon>Metazoa</taxon>
        <taxon>Chordata</taxon>
        <taxon>Craniata</taxon>
        <taxon>Vertebrata</taxon>
        <taxon>Euteleostomi</taxon>
        <taxon>Actinopterygii</taxon>
        <taxon>Neopterygii</taxon>
        <taxon>Teleostei</taxon>
        <taxon>Ostariophysi</taxon>
        <taxon>Cypriniformes</taxon>
        <taxon>Cyprinidae</taxon>
        <taxon>Labeoninae</taxon>
        <taxon>Labeonini</taxon>
        <taxon>Cirrhinus</taxon>
    </lineage>
</organism>
<name>A0ABR3LM46_9TELE</name>
<dbReference type="Proteomes" id="UP001558613">
    <property type="component" value="Unassembled WGS sequence"/>
</dbReference>
<sequence length="54" mass="6318">MGDPEPYRIKQEDTEEQIVSLDLMETNEVEEKHHQHHFTTGDKSGGKNYFICPQ</sequence>
<proteinExistence type="predicted"/>
<comment type="caution">
    <text evidence="2">The sequence shown here is derived from an EMBL/GenBank/DDBJ whole genome shotgun (WGS) entry which is preliminary data.</text>
</comment>
<gene>
    <name evidence="2" type="ORF">QQF64_018163</name>
</gene>
<protein>
    <submittedName>
        <fullName evidence="2">Uncharacterized protein</fullName>
    </submittedName>
</protein>
<accession>A0ABR3LM46</accession>
<dbReference type="EMBL" id="JAYMGO010000021">
    <property type="protein sequence ID" value="KAL1253470.1"/>
    <property type="molecule type" value="Genomic_DNA"/>
</dbReference>
<feature type="region of interest" description="Disordered" evidence="1">
    <location>
        <begin position="35"/>
        <end position="54"/>
    </location>
</feature>